<keyword evidence="2" id="KW-1185">Reference proteome</keyword>
<evidence type="ECO:0000313" key="1">
    <source>
        <dbReference type="EMBL" id="CAG2191134.1"/>
    </source>
</evidence>
<sequence>MNFVCVDGITLACIAEVQAILFSDEVEYDVKLQIIKQLRTSTSGIGRQAIAKAQCTFKHIDTFSRLYGNKASTKPLFTIDSDNKDETVSNSSCAENENAEGVTADKEKEVVTKKKVNLKKRPASSQDRLVALCEKMDKKNEEFKEMLLEQGERKLQKFDRFLDIYEKKSNN</sequence>
<comment type="caution">
    <text evidence="1">The sequence shown here is derived from an EMBL/GenBank/DDBJ whole genome shotgun (WGS) entry which is preliminary data.</text>
</comment>
<protein>
    <submittedName>
        <fullName evidence="1">Uncharacterized protein</fullName>
    </submittedName>
</protein>
<name>A0A8S3Q5M2_MYTED</name>
<evidence type="ECO:0000313" key="2">
    <source>
        <dbReference type="Proteomes" id="UP000683360"/>
    </source>
</evidence>
<organism evidence="1 2">
    <name type="scientific">Mytilus edulis</name>
    <name type="common">Blue mussel</name>
    <dbReference type="NCBI Taxonomy" id="6550"/>
    <lineage>
        <taxon>Eukaryota</taxon>
        <taxon>Metazoa</taxon>
        <taxon>Spiralia</taxon>
        <taxon>Lophotrochozoa</taxon>
        <taxon>Mollusca</taxon>
        <taxon>Bivalvia</taxon>
        <taxon>Autobranchia</taxon>
        <taxon>Pteriomorphia</taxon>
        <taxon>Mytilida</taxon>
        <taxon>Mytiloidea</taxon>
        <taxon>Mytilidae</taxon>
        <taxon>Mytilinae</taxon>
        <taxon>Mytilus</taxon>
    </lineage>
</organism>
<gene>
    <name evidence="1" type="ORF">MEDL_6385</name>
</gene>
<accession>A0A8S3Q5M2</accession>
<reference evidence="1" key="1">
    <citation type="submission" date="2021-03" db="EMBL/GenBank/DDBJ databases">
        <authorList>
            <person name="Bekaert M."/>
        </authorList>
    </citation>
    <scope>NUCLEOTIDE SEQUENCE</scope>
</reference>
<dbReference type="AlphaFoldDB" id="A0A8S3Q5M2"/>
<dbReference type="Proteomes" id="UP000683360">
    <property type="component" value="Unassembled WGS sequence"/>
</dbReference>
<dbReference type="EMBL" id="CAJPWZ010000354">
    <property type="protein sequence ID" value="CAG2191134.1"/>
    <property type="molecule type" value="Genomic_DNA"/>
</dbReference>
<proteinExistence type="predicted"/>